<dbReference type="EMBL" id="AUWU02000001">
    <property type="protein sequence ID" value="KAH0577597.1"/>
    <property type="molecule type" value="Genomic_DNA"/>
</dbReference>
<sequence length="261" mass="30299">MSKLMDSASCDSCSQKYKEKQETEDELELIKQQLTIIMKEVFTIINKTQSAYYQKQQFRSQTEDKHYSQHINEEHLDSETINSLRQELAIYINNVNILKQSFANFNIQDDILQFLNDFPQTALSILEGRNSSNVQNRSLQSLIDDRVQINLVISNQQVRNQTQIDLLLKQIQAQKQSLITLQLEIEQQLSDQSQLNSVNDVKARQDEFLDVKQQNEAILEQIKQLAASNNALDSNIDLVYQQLQRLTSNEKVQILVKSIHQ</sequence>
<proteinExistence type="predicted"/>
<dbReference type="GeneID" id="94294974"/>
<comment type="caution">
    <text evidence="2">The sequence shown here is derived from an EMBL/GenBank/DDBJ whole genome shotgun (WGS) entry which is preliminary data.</text>
</comment>
<organism evidence="2 3">
    <name type="scientific">Spironucleus salmonicida</name>
    <dbReference type="NCBI Taxonomy" id="348837"/>
    <lineage>
        <taxon>Eukaryota</taxon>
        <taxon>Metamonada</taxon>
        <taxon>Diplomonadida</taxon>
        <taxon>Hexamitidae</taxon>
        <taxon>Hexamitinae</taxon>
        <taxon>Spironucleus</taxon>
    </lineage>
</organism>
<protein>
    <submittedName>
        <fullName evidence="2">Uncharacterized protein</fullName>
    </submittedName>
</protein>
<evidence type="ECO:0000256" key="1">
    <source>
        <dbReference type="SAM" id="Coils"/>
    </source>
</evidence>
<gene>
    <name evidence="2" type="ORF">SS50377_20951</name>
</gene>
<evidence type="ECO:0000313" key="2">
    <source>
        <dbReference type="EMBL" id="KAH0577597.1"/>
    </source>
</evidence>
<accession>A0A9P8S2C4</accession>
<reference evidence="2 3" key="1">
    <citation type="journal article" date="2014" name="PLoS Genet.">
        <title>The Genome of Spironucleus salmonicida Highlights a Fish Pathogen Adapted to Fluctuating Environments.</title>
        <authorList>
            <person name="Xu F."/>
            <person name="Jerlstrom-Hultqvist J."/>
            <person name="Einarsson E."/>
            <person name="Astvaldsson A."/>
            <person name="Svard S.G."/>
            <person name="Andersson J.O."/>
        </authorList>
    </citation>
    <scope>NUCLEOTIDE SEQUENCE [LARGE SCALE GENOMIC DNA]</scope>
    <source>
        <strain evidence="2 3">ATCC 50377</strain>
    </source>
</reference>
<feature type="coiled-coil region" evidence="1">
    <location>
        <begin position="13"/>
        <end position="40"/>
    </location>
</feature>
<keyword evidence="1" id="KW-0175">Coiled coil</keyword>
<dbReference type="Proteomes" id="UP000018208">
    <property type="component" value="Unassembled WGS sequence"/>
</dbReference>
<dbReference type="RefSeq" id="XP_067768370.1">
    <property type="nucleotide sequence ID" value="XM_067904888.1"/>
</dbReference>
<dbReference type="AlphaFoldDB" id="A0A9P8S2C4"/>
<dbReference type="KEGG" id="ssao:94294974"/>
<keyword evidence="3" id="KW-1185">Reference proteome</keyword>
<name>A0A9P8S2C4_9EUKA</name>
<evidence type="ECO:0000313" key="3">
    <source>
        <dbReference type="Proteomes" id="UP000018208"/>
    </source>
</evidence>